<accession>A0A915JHK8</accession>
<protein>
    <submittedName>
        <fullName evidence="2">Uncharacterized protein</fullName>
    </submittedName>
</protein>
<dbReference type="AlphaFoldDB" id="A0A915JHK8"/>
<evidence type="ECO:0000313" key="1">
    <source>
        <dbReference type="Proteomes" id="UP000887565"/>
    </source>
</evidence>
<dbReference type="CDD" id="cd21691">
    <property type="entry name" value="GH2-like_DHX8"/>
    <property type="match status" value="1"/>
</dbReference>
<name>A0A915JHK8_ROMCU</name>
<reference evidence="2" key="1">
    <citation type="submission" date="2022-11" db="UniProtKB">
        <authorList>
            <consortium name="WormBaseParasite"/>
        </authorList>
    </citation>
    <scope>IDENTIFICATION</scope>
</reference>
<evidence type="ECO:0000313" key="2">
    <source>
        <dbReference type="WBParaSite" id="nRc.2.0.1.t25614-RA"/>
    </source>
</evidence>
<keyword evidence="1" id="KW-1185">Reference proteome</keyword>
<proteinExistence type="predicted"/>
<dbReference type="Proteomes" id="UP000887565">
    <property type="component" value="Unplaced"/>
</dbReference>
<sequence>VDFYCRHLLNVNLDFYCRRLLDPIDYDYDTSTGNTIQNQRRRIVDLDLLISQEFQIMSSELAKLERLSLVSKICTELENHLGLNDKDLAEFIVHLADQNPTFPAFKKALLDNEAEFDDSLISNLLRLIQHMMGRNKKSMNDEHISQDISGKSLHSIVDKEFIKSKLPALALPNEATAASSTVMAELENLLPKWSDAEKKSKNECDRNMKNQKAGITIEVVADRDQLQVITEADEDVAAREAIPDRDTGLIPREGNL</sequence>
<organism evidence="1 2">
    <name type="scientific">Romanomermis culicivorax</name>
    <name type="common">Nematode worm</name>
    <dbReference type="NCBI Taxonomy" id="13658"/>
    <lineage>
        <taxon>Eukaryota</taxon>
        <taxon>Metazoa</taxon>
        <taxon>Ecdysozoa</taxon>
        <taxon>Nematoda</taxon>
        <taxon>Enoplea</taxon>
        <taxon>Dorylaimia</taxon>
        <taxon>Mermithida</taxon>
        <taxon>Mermithoidea</taxon>
        <taxon>Mermithidae</taxon>
        <taxon>Romanomermis</taxon>
    </lineage>
</organism>
<dbReference type="InterPro" id="IPR049588">
    <property type="entry name" value="DHX8_GH2-like"/>
</dbReference>
<dbReference type="WBParaSite" id="nRc.2.0.1.t25614-RA">
    <property type="protein sequence ID" value="nRc.2.0.1.t25614-RA"/>
    <property type="gene ID" value="nRc.2.0.1.g25614"/>
</dbReference>